<reference evidence="1 2" key="1">
    <citation type="submission" date="2023-02" db="EMBL/GenBank/DDBJ databases">
        <title>LHISI_Scaffold_Assembly.</title>
        <authorList>
            <person name="Stuart O.P."/>
            <person name="Cleave R."/>
            <person name="Magrath M.J.L."/>
            <person name="Mikheyev A.S."/>
        </authorList>
    </citation>
    <scope>NUCLEOTIDE SEQUENCE [LARGE SCALE GENOMIC DNA]</scope>
    <source>
        <strain evidence="1">Daus_M_001</strain>
        <tissue evidence="1">Leg muscle</tissue>
    </source>
</reference>
<dbReference type="Proteomes" id="UP001159363">
    <property type="component" value="Chromosome 1"/>
</dbReference>
<evidence type="ECO:0000313" key="1">
    <source>
        <dbReference type="EMBL" id="KAJ8897221.1"/>
    </source>
</evidence>
<dbReference type="EMBL" id="JARBHB010000001">
    <property type="protein sequence ID" value="KAJ8897221.1"/>
    <property type="molecule type" value="Genomic_DNA"/>
</dbReference>
<evidence type="ECO:0000313" key="2">
    <source>
        <dbReference type="Proteomes" id="UP001159363"/>
    </source>
</evidence>
<gene>
    <name evidence="1" type="ORF">PR048_002567</name>
</gene>
<organism evidence="1 2">
    <name type="scientific">Dryococelus australis</name>
    <dbReference type="NCBI Taxonomy" id="614101"/>
    <lineage>
        <taxon>Eukaryota</taxon>
        <taxon>Metazoa</taxon>
        <taxon>Ecdysozoa</taxon>
        <taxon>Arthropoda</taxon>
        <taxon>Hexapoda</taxon>
        <taxon>Insecta</taxon>
        <taxon>Pterygota</taxon>
        <taxon>Neoptera</taxon>
        <taxon>Polyneoptera</taxon>
        <taxon>Phasmatodea</taxon>
        <taxon>Verophasmatodea</taxon>
        <taxon>Anareolatae</taxon>
        <taxon>Phasmatidae</taxon>
        <taxon>Eurycanthinae</taxon>
        <taxon>Dryococelus</taxon>
    </lineage>
</organism>
<keyword evidence="2" id="KW-1185">Reference proteome</keyword>
<comment type="caution">
    <text evidence="1">The sequence shown here is derived from an EMBL/GenBank/DDBJ whole genome shotgun (WGS) entry which is preliminary data.</text>
</comment>
<name>A0ABQ9IKN3_9NEOP</name>
<accession>A0ABQ9IKN3</accession>
<proteinExistence type="predicted"/>
<sequence>MGIFMRDCLPHCTWRAERGVINLNTSSGPEMHWTTYQMHWTTYDLLQPRVIAVSGGKELKNLCLRFLLNMGFTVRANQACPFRYIKDNGERSEVCISTKSHEVVDIEEYLKQELGQDITVKLHSKANTLHSKMYSTSHIDFT</sequence>
<protein>
    <submittedName>
        <fullName evidence="1">Uncharacterized protein</fullName>
    </submittedName>
</protein>